<feature type="compositionally biased region" description="Low complexity" evidence="6">
    <location>
        <begin position="113"/>
        <end position="123"/>
    </location>
</feature>
<dbReference type="AlphaFoldDB" id="A0AAD3HJZ6"/>
<accession>A0AAD3HJZ6</accession>
<reference evidence="8 9" key="1">
    <citation type="journal article" date="2021" name="Sci. Rep.">
        <title>Genome sequencing of the multicellular alga Astrephomene provides insights into convergent evolution of germ-soma differentiation.</title>
        <authorList>
            <person name="Yamashita S."/>
            <person name="Yamamoto K."/>
            <person name="Matsuzaki R."/>
            <person name="Suzuki S."/>
            <person name="Yamaguchi H."/>
            <person name="Hirooka S."/>
            <person name="Minakuchi Y."/>
            <person name="Miyagishima S."/>
            <person name="Kawachi M."/>
            <person name="Toyoda A."/>
            <person name="Nozaki H."/>
        </authorList>
    </citation>
    <scope>NUCLEOTIDE SEQUENCE [LARGE SCALE GENOMIC DNA]</scope>
    <source>
        <strain evidence="8 9">NIES-4017</strain>
    </source>
</reference>
<keyword evidence="5" id="KW-0539">Nucleus</keyword>
<keyword evidence="9" id="KW-1185">Reference proteome</keyword>
<comment type="caution">
    <text evidence="8">The sequence shown here is derived from an EMBL/GenBank/DDBJ whole genome shotgun (WGS) entry which is preliminary data.</text>
</comment>
<feature type="compositionally biased region" description="Pro residues" evidence="6">
    <location>
        <begin position="102"/>
        <end position="112"/>
    </location>
</feature>
<dbReference type="InterPro" id="IPR011011">
    <property type="entry name" value="Znf_FYVE_PHD"/>
</dbReference>
<evidence type="ECO:0000256" key="6">
    <source>
        <dbReference type="SAM" id="MobiDB-lite"/>
    </source>
</evidence>
<feature type="non-terminal residue" evidence="8">
    <location>
        <position position="1"/>
    </location>
</feature>
<dbReference type="GO" id="GO:0048188">
    <property type="term" value="C:Set1C/COMPASS complex"/>
    <property type="evidence" value="ECO:0007669"/>
    <property type="project" value="InterPro"/>
</dbReference>
<evidence type="ECO:0000256" key="3">
    <source>
        <dbReference type="ARBA" id="ARBA00022771"/>
    </source>
</evidence>
<keyword evidence="3" id="KW-0863">Zinc-finger</keyword>
<evidence type="ECO:0000256" key="2">
    <source>
        <dbReference type="ARBA" id="ARBA00022723"/>
    </source>
</evidence>
<sequence length="354" mass="38335">MSTAAARAAKRWSCPVCSAVTSGQRMEQLETYCTRFRRTRRPSPSQLEELLGEAAQLRVQPPEEAQLRRALRDYRRWEASARRLLVLHENLVAQHRAEQARLPPPPPPPPQQQPSSAAAPARRAAVPSAAALAVSARCVREVVKQGCVCELDAGEVADAALSLLRQEAWRSRAAPLVRAVAAAAEAGSAGGEGGAGSKEGAEGGAAEGAKFSMDVLTRLLTEADAADLPPADPLLTTLLAHHTAARDWLDTCATLMRELRAAAGREVVGPELQQLLSRARAHVQVAARLPVLLEKEVERLLEVSSVYCLCRRLYDEDEPMLGCDYCEEWYHFSCVGLRRPPSSAAVAADDDEDE</sequence>
<comment type="subcellular location">
    <subcellularLocation>
        <location evidence="1">Nucleus</location>
    </subcellularLocation>
</comment>
<dbReference type="Gene3D" id="3.30.40.10">
    <property type="entry name" value="Zinc/RING finger domain, C3HC4 (zinc finger)"/>
    <property type="match status" value="1"/>
</dbReference>
<evidence type="ECO:0000259" key="7">
    <source>
        <dbReference type="Pfam" id="PF00628"/>
    </source>
</evidence>
<evidence type="ECO:0000256" key="1">
    <source>
        <dbReference type="ARBA" id="ARBA00004123"/>
    </source>
</evidence>
<dbReference type="Proteomes" id="UP001054857">
    <property type="component" value="Unassembled WGS sequence"/>
</dbReference>
<dbReference type="GO" id="GO:0008270">
    <property type="term" value="F:zinc ion binding"/>
    <property type="evidence" value="ECO:0007669"/>
    <property type="project" value="UniProtKB-KW"/>
</dbReference>
<dbReference type="PANTHER" id="PTHR46174">
    <property type="entry name" value="CXXC-TYPE ZINC FINGER PROTEIN 1"/>
    <property type="match status" value="1"/>
</dbReference>
<dbReference type="Pfam" id="PF00628">
    <property type="entry name" value="PHD"/>
    <property type="match status" value="1"/>
</dbReference>
<evidence type="ECO:0000313" key="8">
    <source>
        <dbReference type="EMBL" id="GFR43612.1"/>
    </source>
</evidence>
<dbReference type="GO" id="GO:0045893">
    <property type="term" value="P:positive regulation of DNA-templated transcription"/>
    <property type="evidence" value="ECO:0007669"/>
    <property type="project" value="TreeGrafter"/>
</dbReference>
<gene>
    <name evidence="8" type="ORF">Agub_g4710</name>
</gene>
<dbReference type="EMBL" id="BMAR01000006">
    <property type="protein sequence ID" value="GFR43612.1"/>
    <property type="molecule type" value="Genomic_DNA"/>
</dbReference>
<dbReference type="InterPro" id="IPR037869">
    <property type="entry name" value="Spp1/CFP1"/>
</dbReference>
<keyword evidence="2" id="KW-0479">Metal-binding</keyword>
<evidence type="ECO:0000256" key="4">
    <source>
        <dbReference type="ARBA" id="ARBA00022833"/>
    </source>
</evidence>
<dbReference type="PANTHER" id="PTHR46174:SF1">
    <property type="entry name" value="CXXC-TYPE ZINC FINGER PROTEIN 1"/>
    <property type="match status" value="1"/>
</dbReference>
<evidence type="ECO:0000313" key="9">
    <source>
        <dbReference type="Proteomes" id="UP001054857"/>
    </source>
</evidence>
<keyword evidence="4" id="KW-0862">Zinc</keyword>
<name>A0AAD3HJZ6_9CHLO</name>
<organism evidence="8 9">
    <name type="scientific">Astrephomene gubernaculifera</name>
    <dbReference type="NCBI Taxonomy" id="47775"/>
    <lineage>
        <taxon>Eukaryota</taxon>
        <taxon>Viridiplantae</taxon>
        <taxon>Chlorophyta</taxon>
        <taxon>core chlorophytes</taxon>
        <taxon>Chlorophyceae</taxon>
        <taxon>CS clade</taxon>
        <taxon>Chlamydomonadales</taxon>
        <taxon>Astrephomenaceae</taxon>
        <taxon>Astrephomene</taxon>
    </lineage>
</organism>
<feature type="region of interest" description="Disordered" evidence="6">
    <location>
        <begin position="96"/>
        <end position="123"/>
    </location>
</feature>
<protein>
    <recommendedName>
        <fullName evidence="7">PHD-type domain-containing protein</fullName>
    </recommendedName>
</protein>
<dbReference type="InterPro" id="IPR019787">
    <property type="entry name" value="Znf_PHD-finger"/>
</dbReference>
<dbReference type="InterPro" id="IPR013083">
    <property type="entry name" value="Znf_RING/FYVE/PHD"/>
</dbReference>
<proteinExistence type="predicted"/>
<evidence type="ECO:0000256" key="5">
    <source>
        <dbReference type="ARBA" id="ARBA00023242"/>
    </source>
</evidence>
<feature type="domain" description="PHD-type" evidence="7">
    <location>
        <begin position="308"/>
        <end position="339"/>
    </location>
</feature>
<dbReference type="SUPFAM" id="SSF57903">
    <property type="entry name" value="FYVE/PHD zinc finger"/>
    <property type="match status" value="1"/>
</dbReference>